<keyword evidence="2" id="KW-1185">Reference proteome</keyword>
<accession>A0A9P6E6D4</accession>
<name>A0A9P6E6D4_9AGAR</name>
<comment type="caution">
    <text evidence="1">The sequence shown here is derived from an EMBL/GenBank/DDBJ whole genome shotgun (WGS) entry which is preliminary data.</text>
</comment>
<evidence type="ECO:0000313" key="1">
    <source>
        <dbReference type="EMBL" id="KAF9523451.1"/>
    </source>
</evidence>
<dbReference type="EMBL" id="MU157917">
    <property type="protein sequence ID" value="KAF9523451.1"/>
    <property type="molecule type" value="Genomic_DNA"/>
</dbReference>
<dbReference type="OrthoDB" id="3247165at2759"/>
<dbReference type="AlphaFoldDB" id="A0A9P6E6D4"/>
<reference evidence="1" key="1">
    <citation type="submission" date="2020-11" db="EMBL/GenBank/DDBJ databases">
        <authorList>
            <consortium name="DOE Joint Genome Institute"/>
            <person name="Ahrendt S."/>
            <person name="Riley R."/>
            <person name="Andreopoulos W."/>
            <person name="Labutti K."/>
            <person name="Pangilinan J."/>
            <person name="Ruiz-Duenas F.J."/>
            <person name="Barrasa J.M."/>
            <person name="Sanchez-Garcia M."/>
            <person name="Camarero S."/>
            <person name="Miyauchi S."/>
            <person name="Serrano A."/>
            <person name="Linde D."/>
            <person name="Babiker R."/>
            <person name="Drula E."/>
            <person name="Ayuso-Fernandez I."/>
            <person name="Pacheco R."/>
            <person name="Padilla G."/>
            <person name="Ferreira P."/>
            <person name="Barriuso J."/>
            <person name="Kellner H."/>
            <person name="Castanera R."/>
            <person name="Alfaro M."/>
            <person name="Ramirez L."/>
            <person name="Pisabarro A.G."/>
            <person name="Kuo A."/>
            <person name="Tritt A."/>
            <person name="Lipzen A."/>
            <person name="He G."/>
            <person name="Yan M."/>
            <person name="Ng V."/>
            <person name="Cullen D."/>
            <person name="Martin F."/>
            <person name="Rosso M.-N."/>
            <person name="Henrissat B."/>
            <person name="Hibbett D."/>
            <person name="Martinez A.T."/>
            <person name="Grigoriev I.V."/>
        </authorList>
    </citation>
    <scope>NUCLEOTIDE SEQUENCE</scope>
    <source>
        <strain evidence="1">CBS 506.95</strain>
    </source>
</reference>
<feature type="non-terminal residue" evidence="1">
    <location>
        <position position="358"/>
    </location>
</feature>
<proteinExistence type="predicted"/>
<gene>
    <name evidence="1" type="ORF">CPB83DRAFT_739328</name>
</gene>
<protein>
    <submittedName>
        <fullName evidence="1">Uncharacterized protein</fullName>
    </submittedName>
</protein>
<evidence type="ECO:0000313" key="2">
    <source>
        <dbReference type="Proteomes" id="UP000807306"/>
    </source>
</evidence>
<dbReference type="Proteomes" id="UP000807306">
    <property type="component" value="Unassembled WGS sequence"/>
</dbReference>
<feature type="non-terminal residue" evidence="1">
    <location>
        <position position="1"/>
    </location>
</feature>
<organism evidence="1 2">
    <name type="scientific">Crepidotus variabilis</name>
    <dbReference type="NCBI Taxonomy" id="179855"/>
    <lineage>
        <taxon>Eukaryota</taxon>
        <taxon>Fungi</taxon>
        <taxon>Dikarya</taxon>
        <taxon>Basidiomycota</taxon>
        <taxon>Agaricomycotina</taxon>
        <taxon>Agaricomycetes</taxon>
        <taxon>Agaricomycetidae</taxon>
        <taxon>Agaricales</taxon>
        <taxon>Agaricineae</taxon>
        <taxon>Crepidotaceae</taxon>
        <taxon>Crepidotus</taxon>
    </lineage>
</organism>
<sequence>GLPVIIRNNDATELCITKGQEGHVVGWQSSTGPSGQRVIDTVFVKLFNPAKPVQIGDLPENVVPLIRIKSYIVCKKAGQGIKVCRSQISILPNFSITDYTSQGKTRPVNLVDIADCRTSMACYVALSRGVSAAKTAILRPFASKKLTSGISGYLRQEFRELELLDEITRLVHEGEIQYLLKSSTCNAVLKNYRDIKGKHYCPSSIDGPLQWSEADPLLENSKIDTPQYWDTIANKNKNNQKIPTVGFVPAQGSKPITIKRKFSEPIDYSKKEEPQLKKTKLSQTVALPQLHNLPGLIWDSENYSCAYDALLTLLNNLWLENTGYWSPVFYLISKPLHQASLNFKRVIDGQITLEMARD</sequence>